<keyword evidence="6" id="KW-1185">Reference proteome</keyword>
<evidence type="ECO:0000313" key="5">
    <source>
        <dbReference type="EMBL" id="MBN3311941.1"/>
    </source>
</evidence>
<feature type="non-terminal residue" evidence="5">
    <location>
        <position position="533"/>
    </location>
</feature>
<evidence type="ECO:0000313" key="6">
    <source>
        <dbReference type="Proteomes" id="UP000736164"/>
    </source>
</evidence>
<sequence length="533" mass="60142">QSSEQSNSLGGNEGQCGCHCLLRRPSLEQCRRSNEQGDWRHRSSLIQPLTSWGSKCKCHCEIVGYSPCENEMKLERLKNKIPDIAKIKSTVKVLQEAIENADIRRLSSNTNRVITHIKSLEQVLRTHQMSEKSLLKKLQGSLSQNALLYQNVSEAMRFLSREIYKVNGHLRHTVVMQPSITFNNHTADQQPVINAPHNSVPDTDKSANQYTVSYNSQNPNNVTVHLNQLTLREKNQGSSTYEVTDQKMFISPIPTQYGSEEDYFQKELVNTALESNCSGTLISVGFSQTVAHFGNKEGAWFMDPWFPVGPIYVADKLFGSTLLEFKDLKALKQDNPSSPPHYLPCSYSGTGHAVYNGSFYYLKAFTQTLIRYSLEKRALAAWVQLYDLSVPRSSGSGVGWQGHNEVTLGVDESGLWAAYPSTSFGALLEDELVLARLDPVELVPLKDSVWKTGLQRPQYGLYFLSCGVLYCFHQGALHYAFDTYTQGWSPISLAFPNRTAYSHLTQLYYCPLRRALLGWDNATQVFYSLHFTQ</sequence>
<gene>
    <name evidence="5" type="primary">Olfml2a_0</name>
    <name evidence="5" type="ORF">GTO95_0007531</name>
</gene>
<organism evidence="5 6">
    <name type="scientific">Atractosteus spatula</name>
    <name type="common">Alligator gar</name>
    <name type="synonym">Lepisosteus spatula</name>
    <dbReference type="NCBI Taxonomy" id="7917"/>
    <lineage>
        <taxon>Eukaryota</taxon>
        <taxon>Metazoa</taxon>
        <taxon>Chordata</taxon>
        <taxon>Craniata</taxon>
        <taxon>Vertebrata</taxon>
        <taxon>Euteleostomi</taxon>
        <taxon>Actinopterygii</taxon>
        <taxon>Neopterygii</taxon>
        <taxon>Holostei</taxon>
        <taxon>Semionotiformes</taxon>
        <taxon>Lepisosteidae</taxon>
        <taxon>Atractosteus</taxon>
    </lineage>
</organism>
<dbReference type="EMBL" id="JAAWVO010003092">
    <property type="protein sequence ID" value="MBN3311941.1"/>
    <property type="molecule type" value="Genomic_DNA"/>
</dbReference>
<reference evidence="5" key="1">
    <citation type="journal article" date="2021" name="Cell">
        <title>Tracing the genetic footprints of vertebrate landing in non-teleost ray-finned fishes.</title>
        <authorList>
            <person name="Bi X."/>
            <person name="Wang K."/>
            <person name="Yang L."/>
            <person name="Pan H."/>
            <person name="Jiang H."/>
            <person name="Wei Q."/>
            <person name="Fang M."/>
            <person name="Yu H."/>
            <person name="Zhu C."/>
            <person name="Cai Y."/>
            <person name="He Y."/>
            <person name="Gan X."/>
            <person name="Zeng H."/>
            <person name="Yu D."/>
            <person name="Zhu Y."/>
            <person name="Jiang H."/>
            <person name="Qiu Q."/>
            <person name="Yang H."/>
            <person name="Zhang Y.E."/>
            <person name="Wang W."/>
            <person name="Zhu M."/>
            <person name="He S."/>
            <person name="Zhang G."/>
        </authorList>
    </citation>
    <scope>NUCLEOTIDE SEQUENCE</scope>
    <source>
        <strain evidence="5">Allg_001</strain>
    </source>
</reference>
<feature type="non-terminal residue" evidence="5">
    <location>
        <position position="1"/>
    </location>
</feature>
<protein>
    <submittedName>
        <fullName evidence="5">OLM2A protein</fullName>
    </submittedName>
</protein>
<dbReference type="PANTHER" id="PTHR23192">
    <property type="entry name" value="OLFACTOMEDIN-RELATED"/>
    <property type="match status" value="1"/>
</dbReference>
<name>A0A8J7NJ15_ATRSP</name>
<dbReference type="AlphaFoldDB" id="A0A8J7NJ15"/>
<dbReference type="InterPro" id="IPR050605">
    <property type="entry name" value="Olfactomedin-like_domain"/>
</dbReference>
<feature type="domain" description="Olfactomedin-like" evidence="4">
    <location>
        <begin position="276"/>
        <end position="533"/>
    </location>
</feature>
<comment type="caution">
    <text evidence="3">Lacks conserved residue(s) required for the propagation of feature annotation.</text>
</comment>
<keyword evidence="2" id="KW-0964">Secreted</keyword>
<evidence type="ECO:0000259" key="4">
    <source>
        <dbReference type="PROSITE" id="PS51132"/>
    </source>
</evidence>
<accession>A0A8J7NJ15</accession>
<comment type="caution">
    <text evidence="5">The sequence shown here is derived from an EMBL/GenBank/DDBJ whole genome shotgun (WGS) entry which is preliminary data.</text>
</comment>
<dbReference type="SMART" id="SM00284">
    <property type="entry name" value="OLF"/>
    <property type="match status" value="1"/>
</dbReference>
<evidence type="ECO:0000256" key="1">
    <source>
        <dbReference type="ARBA" id="ARBA00004613"/>
    </source>
</evidence>
<comment type="subcellular location">
    <subcellularLocation>
        <location evidence="1">Secreted</location>
    </subcellularLocation>
</comment>
<dbReference type="GO" id="GO:0007165">
    <property type="term" value="P:signal transduction"/>
    <property type="evidence" value="ECO:0007669"/>
    <property type="project" value="TreeGrafter"/>
</dbReference>
<dbReference type="GO" id="GO:0005615">
    <property type="term" value="C:extracellular space"/>
    <property type="evidence" value="ECO:0007669"/>
    <property type="project" value="TreeGrafter"/>
</dbReference>
<dbReference type="Pfam" id="PF02191">
    <property type="entry name" value="OLF"/>
    <property type="match status" value="1"/>
</dbReference>
<dbReference type="Proteomes" id="UP000736164">
    <property type="component" value="Unassembled WGS sequence"/>
</dbReference>
<evidence type="ECO:0000256" key="2">
    <source>
        <dbReference type="ARBA" id="ARBA00022525"/>
    </source>
</evidence>
<evidence type="ECO:0000256" key="3">
    <source>
        <dbReference type="PROSITE-ProRule" id="PRU00446"/>
    </source>
</evidence>
<dbReference type="PANTHER" id="PTHR23192:SF29">
    <property type="entry name" value="OLFACTOMEDIN-LIKE PROTEIN 2A"/>
    <property type="match status" value="1"/>
</dbReference>
<dbReference type="PROSITE" id="PS51132">
    <property type="entry name" value="OLF"/>
    <property type="match status" value="1"/>
</dbReference>
<dbReference type="InterPro" id="IPR003112">
    <property type="entry name" value="Olfac-like_dom"/>
</dbReference>
<proteinExistence type="predicted"/>